<dbReference type="Pfam" id="PF00675">
    <property type="entry name" value="Peptidase_M16"/>
    <property type="match status" value="1"/>
</dbReference>
<protein>
    <recommendedName>
        <fullName evidence="5">Peptidase M16 middle/third domain-containing protein</fullName>
    </recommendedName>
</protein>
<dbReference type="EMBL" id="MN740844">
    <property type="protein sequence ID" value="QHU14581.1"/>
    <property type="molecule type" value="Genomic_DNA"/>
</dbReference>
<accession>A0A6C0KBL4</accession>
<dbReference type="PANTHER" id="PTHR11851">
    <property type="entry name" value="METALLOPROTEASE"/>
    <property type="match status" value="1"/>
</dbReference>
<evidence type="ECO:0000256" key="1">
    <source>
        <dbReference type="ARBA" id="ARBA00007261"/>
    </source>
</evidence>
<proteinExistence type="inferred from homology"/>
<reference evidence="4" key="1">
    <citation type="journal article" date="2020" name="Nature">
        <title>Giant virus diversity and host interactions through global metagenomics.</title>
        <authorList>
            <person name="Schulz F."/>
            <person name="Roux S."/>
            <person name="Paez-Espino D."/>
            <person name="Jungbluth S."/>
            <person name="Walsh D.A."/>
            <person name="Denef V.J."/>
            <person name="McMahon K.D."/>
            <person name="Konstantinidis K.T."/>
            <person name="Eloe-Fadrosh E.A."/>
            <person name="Kyrpides N.C."/>
            <person name="Woyke T."/>
        </authorList>
    </citation>
    <scope>NUCLEOTIDE SEQUENCE</scope>
    <source>
        <strain evidence="4">GVMAG-S-1102113-126</strain>
    </source>
</reference>
<comment type="similarity">
    <text evidence="1">Belongs to the peptidase M16 family.</text>
</comment>
<dbReference type="InterPro" id="IPR007863">
    <property type="entry name" value="Peptidase_M16_C"/>
</dbReference>
<organism evidence="4">
    <name type="scientific">viral metagenome</name>
    <dbReference type="NCBI Taxonomy" id="1070528"/>
    <lineage>
        <taxon>unclassified sequences</taxon>
        <taxon>metagenomes</taxon>
        <taxon>organismal metagenomes</taxon>
    </lineage>
</organism>
<feature type="domain" description="Peptidase M16 N-terminal" evidence="2">
    <location>
        <begin position="34"/>
        <end position="136"/>
    </location>
</feature>
<dbReference type="InterPro" id="IPR011249">
    <property type="entry name" value="Metalloenz_LuxS/M16"/>
</dbReference>
<dbReference type="Pfam" id="PF05193">
    <property type="entry name" value="Peptidase_M16_C"/>
    <property type="match status" value="1"/>
</dbReference>
<dbReference type="AlphaFoldDB" id="A0A6C0KBL4"/>
<evidence type="ECO:0000259" key="3">
    <source>
        <dbReference type="Pfam" id="PF05193"/>
    </source>
</evidence>
<evidence type="ECO:0000313" key="4">
    <source>
        <dbReference type="EMBL" id="QHU14581.1"/>
    </source>
</evidence>
<dbReference type="InterPro" id="IPR050361">
    <property type="entry name" value="MPP/UQCRC_Complex"/>
</dbReference>
<dbReference type="Gene3D" id="3.30.830.10">
    <property type="entry name" value="Metalloenzyme, LuxS/M16 peptidase-like"/>
    <property type="match status" value="1"/>
</dbReference>
<dbReference type="SUPFAM" id="SSF63411">
    <property type="entry name" value="LuxS/MPP-like metallohydrolase"/>
    <property type="match status" value="2"/>
</dbReference>
<evidence type="ECO:0008006" key="5">
    <source>
        <dbReference type="Google" id="ProtNLM"/>
    </source>
</evidence>
<evidence type="ECO:0000259" key="2">
    <source>
        <dbReference type="Pfam" id="PF00675"/>
    </source>
</evidence>
<name>A0A6C0KBL4_9ZZZZ</name>
<dbReference type="GO" id="GO:0046872">
    <property type="term" value="F:metal ion binding"/>
    <property type="evidence" value="ECO:0007669"/>
    <property type="project" value="InterPro"/>
</dbReference>
<dbReference type="PANTHER" id="PTHR11851:SF49">
    <property type="entry name" value="MITOCHONDRIAL-PROCESSING PEPTIDASE SUBUNIT ALPHA"/>
    <property type="match status" value="1"/>
</dbReference>
<feature type="domain" description="Peptidase M16 C-terminal" evidence="3">
    <location>
        <begin position="162"/>
        <end position="311"/>
    </location>
</feature>
<dbReference type="InterPro" id="IPR011765">
    <property type="entry name" value="Pept_M16_N"/>
</dbReference>
<sequence length="423" mass="49191">MNSTISAVNGYKLVFIPHKGGEYLVEAVCSHGYDAETPMLTGITELLSRVLLRSSFMQRGNNNLEHSLKSHGIIEMKSGVREHFTWYYIRGDEDINYALEYISSIITNPLITQDCVRAHIDAIKIEAVQRKNNSVIQMQNIVTKTLTPSLAKSIDPATRLDSIDPTKLLNFYNKWYTPDKISIIVYARNTGNVKRHLRKYLKKKNPGMPCIKSVIYKQPRPHVIHLPHMEMVKSRVWLVFSKAFSNSTYNTFYVKLSTRVLRSYLKSILENMECEDSITPYCETVTLKFTCFSEKVTEMIQAVYDIIQKMNISQTEWIDQKRKMLQDLPKRKQIIQRNWRLMEHYTNHNDIVDEDVIIKNMNRTEFNSFFSVFFNFSNIILLHQAPSKLSDRKLLSKVKVLAGTPSPQASQRKKFSWKKFILG</sequence>